<proteinExistence type="predicted"/>
<organism evidence="2 3">
    <name type="scientific">Burkholderia singularis</name>
    <dbReference type="NCBI Taxonomy" id="1503053"/>
    <lineage>
        <taxon>Bacteria</taxon>
        <taxon>Pseudomonadati</taxon>
        <taxon>Pseudomonadota</taxon>
        <taxon>Betaproteobacteria</taxon>
        <taxon>Burkholderiales</taxon>
        <taxon>Burkholderiaceae</taxon>
        <taxon>Burkholderia</taxon>
        <taxon>pseudomallei group</taxon>
    </lineage>
</organism>
<accession>A0A238HAL0</accession>
<evidence type="ECO:0000256" key="1">
    <source>
        <dbReference type="SAM" id="MobiDB-lite"/>
    </source>
</evidence>
<feature type="region of interest" description="Disordered" evidence="1">
    <location>
        <begin position="1"/>
        <end position="44"/>
    </location>
</feature>
<dbReference type="AlphaFoldDB" id="A0A238HAL0"/>
<protein>
    <submittedName>
        <fullName evidence="2">Uncharacterized protein</fullName>
    </submittedName>
</protein>
<reference evidence="2 3" key="1">
    <citation type="submission" date="2017-04" db="EMBL/GenBank/DDBJ databases">
        <authorList>
            <person name="Afonso C.L."/>
            <person name="Miller P.J."/>
            <person name="Scott M.A."/>
            <person name="Spackman E."/>
            <person name="Goraichik I."/>
            <person name="Dimitrov K.M."/>
            <person name="Suarez D.L."/>
            <person name="Swayne D.E."/>
        </authorList>
    </citation>
    <scope>NUCLEOTIDE SEQUENCE [LARGE SCALE GENOMIC DNA]</scope>
    <source>
        <strain evidence="2">LMG 28154</strain>
    </source>
</reference>
<evidence type="ECO:0000313" key="2">
    <source>
        <dbReference type="EMBL" id="SMG02541.1"/>
    </source>
</evidence>
<dbReference type="Proteomes" id="UP000198460">
    <property type="component" value="Unassembled WGS sequence"/>
</dbReference>
<name>A0A238HAL0_9BURK</name>
<evidence type="ECO:0000313" key="3">
    <source>
        <dbReference type="Proteomes" id="UP000198460"/>
    </source>
</evidence>
<sequence length="44" mass="4979">MDDKQRGAVHSPVYPARGKHRRNACDGSHDGRHRPCVHPATRFT</sequence>
<gene>
    <name evidence="2" type="ORF">BSIN_0982</name>
</gene>
<dbReference type="EMBL" id="FXAN01000106">
    <property type="protein sequence ID" value="SMG02541.1"/>
    <property type="molecule type" value="Genomic_DNA"/>
</dbReference>